<evidence type="ECO:0000313" key="2">
    <source>
        <dbReference type="Proteomes" id="UP000435837"/>
    </source>
</evidence>
<gene>
    <name evidence="1" type="ORF">Scani_66250</name>
</gene>
<reference evidence="1 2" key="1">
    <citation type="submission" date="2019-12" db="EMBL/GenBank/DDBJ databases">
        <title>Whole genome shotgun sequence of Streptomyces caniferus NBRC 15389.</title>
        <authorList>
            <person name="Ichikawa N."/>
            <person name="Kimura A."/>
            <person name="Kitahashi Y."/>
            <person name="Komaki H."/>
            <person name="Tamura T."/>
        </authorList>
    </citation>
    <scope>NUCLEOTIDE SEQUENCE [LARGE SCALE GENOMIC DNA]</scope>
    <source>
        <strain evidence="1 2">NBRC 15389</strain>
    </source>
</reference>
<accession>A0A640SGI2</accession>
<name>A0A640SGI2_9ACTN</name>
<dbReference type="EMBL" id="BLIN01000005">
    <property type="protein sequence ID" value="GFE10357.1"/>
    <property type="molecule type" value="Genomic_DNA"/>
</dbReference>
<evidence type="ECO:0000313" key="1">
    <source>
        <dbReference type="EMBL" id="GFE10357.1"/>
    </source>
</evidence>
<comment type="caution">
    <text evidence="1">The sequence shown here is derived from an EMBL/GenBank/DDBJ whole genome shotgun (WGS) entry which is preliminary data.</text>
</comment>
<sequence length="88" mass="8706">MSASVGSVGSVWGGGVSMCAFGEVSGEVAAGRAVPSRHYGLPSGGGTGSRGYRLSAASTVSHRLSYQGRCAACGPFGAAPAREPSWTI</sequence>
<dbReference type="Proteomes" id="UP000435837">
    <property type="component" value="Unassembled WGS sequence"/>
</dbReference>
<dbReference type="AlphaFoldDB" id="A0A640SGI2"/>
<organism evidence="1 2">
    <name type="scientific">Streptomyces caniferus</name>
    <dbReference type="NCBI Taxonomy" id="285557"/>
    <lineage>
        <taxon>Bacteria</taxon>
        <taxon>Bacillati</taxon>
        <taxon>Actinomycetota</taxon>
        <taxon>Actinomycetes</taxon>
        <taxon>Kitasatosporales</taxon>
        <taxon>Streptomycetaceae</taxon>
        <taxon>Streptomyces</taxon>
    </lineage>
</organism>
<protein>
    <submittedName>
        <fullName evidence="1">Uncharacterized protein</fullName>
    </submittedName>
</protein>
<proteinExistence type="predicted"/>